<dbReference type="GO" id="GO:0032259">
    <property type="term" value="P:methylation"/>
    <property type="evidence" value="ECO:0007669"/>
    <property type="project" value="UniProtKB-KW"/>
</dbReference>
<dbReference type="PANTHER" id="PTHR45036:SF1">
    <property type="entry name" value="METHYLTRANSFERASE LIKE 7A"/>
    <property type="match status" value="1"/>
</dbReference>
<evidence type="ECO:0000259" key="1">
    <source>
        <dbReference type="Pfam" id="PF08241"/>
    </source>
</evidence>
<dbReference type="RefSeq" id="WP_132937505.1">
    <property type="nucleotide sequence ID" value="NZ_CP119676.1"/>
</dbReference>
<dbReference type="AlphaFoldDB" id="A0A4R3JF76"/>
<gene>
    <name evidence="2" type="ORF">EDD55_10175</name>
</gene>
<dbReference type="CDD" id="cd02440">
    <property type="entry name" value="AdoMet_MTases"/>
    <property type="match status" value="1"/>
</dbReference>
<keyword evidence="2" id="KW-0489">Methyltransferase</keyword>
<organism evidence="2 3">
    <name type="scientific">Varunaivibrio sulfuroxidans</name>
    <dbReference type="NCBI Taxonomy" id="1773489"/>
    <lineage>
        <taxon>Bacteria</taxon>
        <taxon>Pseudomonadati</taxon>
        <taxon>Pseudomonadota</taxon>
        <taxon>Alphaproteobacteria</taxon>
        <taxon>Rhodospirillales</taxon>
        <taxon>Magnetovibrionaceae</taxon>
        <taxon>Varunaivibrio</taxon>
    </lineage>
</organism>
<evidence type="ECO:0000313" key="2">
    <source>
        <dbReference type="EMBL" id="TCS64748.1"/>
    </source>
</evidence>
<dbReference type="PANTHER" id="PTHR45036">
    <property type="entry name" value="METHYLTRANSFERASE LIKE 7B"/>
    <property type="match status" value="1"/>
</dbReference>
<dbReference type="InterPro" id="IPR013216">
    <property type="entry name" value="Methyltransf_11"/>
</dbReference>
<accession>A0A4R3JF76</accession>
<feature type="domain" description="Methyltransferase type 11" evidence="1">
    <location>
        <begin position="38"/>
        <end position="134"/>
    </location>
</feature>
<keyword evidence="3" id="KW-1185">Reference proteome</keyword>
<dbReference type="InterPro" id="IPR029063">
    <property type="entry name" value="SAM-dependent_MTases_sf"/>
</dbReference>
<keyword evidence="2" id="KW-0808">Transferase</keyword>
<name>A0A4R3JF76_9PROT</name>
<dbReference type="InterPro" id="IPR052356">
    <property type="entry name" value="Thiol_S-MT"/>
</dbReference>
<sequence length="205" mass="22480">MGFFDRYILPTAIDLAMRSPTVRAERERYVPQARGEVLEIGAGSGLNMPFYDAERVNTVTALEPHPGLRKKAATAARTMPFAVQFLDLEAEKIPLDDNTMDTVLSTWTLCSIAGVTTALAEIRRVLKPGGTFIFVEHGLAPEAGVARWQNRLDTPWGWCSGGCHLNRDPGALIRAAGFDIDMLHTGYADGPKILTYMYRGAAHTT</sequence>
<reference evidence="2 3" key="1">
    <citation type="submission" date="2019-03" db="EMBL/GenBank/DDBJ databases">
        <title>Genomic Encyclopedia of Type Strains, Phase IV (KMG-IV): sequencing the most valuable type-strain genomes for metagenomic binning, comparative biology and taxonomic classification.</title>
        <authorList>
            <person name="Goeker M."/>
        </authorList>
    </citation>
    <scope>NUCLEOTIDE SEQUENCE [LARGE SCALE GENOMIC DNA]</scope>
    <source>
        <strain evidence="2 3">DSM 101688</strain>
    </source>
</reference>
<dbReference type="EMBL" id="SLZW01000001">
    <property type="protein sequence ID" value="TCS64748.1"/>
    <property type="molecule type" value="Genomic_DNA"/>
</dbReference>
<dbReference type="Pfam" id="PF08241">
    <property type="entry name" value="Methyltransf_11"/>
    <property type="match status" value="1"/>
</dbReference>
<dbReference type="OrthoDB" id="9787738at2"/>
<dbReference type="SUPFAM" id="SSF53335">
    <property type="entry name" value="S-adenosyl-L-methionine-dependent methyltransferases"/>
    <property type="match status" value="1"/>
</dbReference>
<dbReference type="Gene3D" id="3.40.50.150">
    <property type="entry name" value="Vaccinia Virus protein VP39"/>
    <property type="match status" value="1"/>
</dbReference>
<proteinExistence type="predicted"/>
<comment type="caution">
    <text evidence="2">The sequence shown here is derived from an EMBL/GenBank/DDBJ whole genome shotgun (WGS) entry which is preliminary data.</text>
</comment>
<dbReference type="Proteomes" id="UP000295304">
    <property type="component" value="Unassembled WGS sequence"/>
</dbReference>
<dbReference type="GO" id="GO:0008757">
    <property type="term" value="F:S-adenosylmethionine-dependent methyltransferase activity"/>
    <property type="evidence" value="ECO:0007669"/>
    <property type="project" value="InterPro"/>
</dbReference>
<evidence type="ECO:0000313" key="3">
    <source>
        <dbReference type="Proteomes" id="UP000295304"/>
    </source>
</evidence>
<protein>
    <submittedName>
        <fullName evidence="2">Methyltransferase family protein</fullName>
    </submittedName>
</protein>